<feature type="region of interest" description="Disordered" evidence="1">
    <location>
        <begin position="799"/>
        <end position="859"/>
    </location>
</feature>
<feature type="compositionally biased region" description="Pro residues" evidence="1">
    <location>
        <begin position="215"/>
        <end position="231"/>
    </location>
</feature>
<dbReference type="PANTHER" id="PTHR46579:SF1">
    <property type="entry name" value="F5_8 TYPE C DOMAIN-CONTAINING PROTEIN"/>
    <property type="match status" value="1"/>
</dbReference>
<feature type="region of interest" description="Disordered" evidence="1">
    <location>
        <begin position="203"/>
        <end position="249"/>
    </location>
</feature>
<gene>
    <name evidence="3" type="ORF">C8F04DRAFT_1181026</name>
</gene>
<keyword evidence="2" id="KW-0732">Signal</keyword>
<sequence>MFTLLFPLFASVSSPATGPISLVNDVHPTRGSIEPRVSYVSYVSACPIALQKISGWKWFQGIGVIKLLGLLSRRFARWDVPLIPKLSRRVFLGLISIFATVFVWWIQQKNASEVDTLTRPVRCFQDWIHTATDILSSGALYCDIFNRIFVSCFPAALSVSFHSPAAHRSIMSQVPCFCTTYKGRKGSRGDKARHEARDLRALSHRAPHYNSSAPAPSPLTPTAPPVPPAAPPSNMNPVRSAEAASPTTVEDCRLPPFPEEAPTPDFIALTEAAGLAHLQHIEASGECFLPLGDDDWEAPGDVDEDSVDGPAPAVDENDPDPFFYDGSPQVLPTAAQIHPNRAVYLIYMTVLWLHAQFHLPFRACSALLSIFALAFQAGGAPITPALRTTPSVIHQLGAEPSIHILPVCPGCLEVYAAVTPVDTKCTKCSHPLFPSNPTPSQQRNGTTPAPRPYLQFPPKSLAEQLATMLAILEIEIEIEESLGKAKSRIPGVWTNIFDGKVCQELPTADGSRFFFPSDEELAAAELRIGVTRGVDWFSYLRSQISASHTSCPSSYGIINILKHHRYRTANFILAGIMPGPKEANPDHCQRFLRPLVNELLRLWRDGVRIVTSKYPQGQLPRWLWIPQPHQLLHDVLDHPKHEGDGRFLRGERFPRTHQRATPRTPKESARDAFVKKYATRWSELHRLPYFNVSQMIVIGPMHNLFLGVVKTHFYHIWVQLNVLRKTKELRTLHAMLSKLKLPAKLGRFPSLIGEPAGGSLTADQWLYIPKEAPEELAQRRAREIAATLEAKKVAAAEARKNAAAQKTAGKRARKPSARAALWPQRRRHQQEQANSGTNAEDEARDNATPPNLHPDDPNNFLKLSSALKTLVQDTITEAELVRADKSLREYAWELVDVLYGSEVIRPNHHYAMHTSRCVRNHGPLHEFWTFLFERLNKVLKSYKTPNQAGGELEASFFREFQRTAQQSRLAAREPLDSELRQAVEIMARTVESAFSSAAARKRTHPNVVPERLAAFLRRAGPAPVLGSVALNPAGFLFDWVIVNNTRHLAASRTAAVQNPLIAIRSSPAPNASLYVGELQAIFAIDPGSVVGIQRFGYVRWLRLPRLSTSHVQFGGSSAIAGALYSTSGTLITYTNNLFSSDSPRQQLVPPAHRWLLSGGPKAFTAGALKAKVHDFCTVHGMFTVTLRWVWNKEITGDSKSNPVEITGGGAEGVSSSGLSCGGQILPRGSGKPGGSTRQGVTESAVIVSENLGLEGGSPSIHTRGAIGNIDDPAPVGEEEKGHFSVGVKKKGRTDYCGRLQGTPGTFWSVQRNLRRTNP</sequence>
<feature type="compositionally biased region" description="Polar residues" evidence="1">
    <location>
        <begin position="438"/>
        <end position="447"/>
    </location>
</feature>
<evidence type="ECO:0000256" key="1">
    <source>
        <dbReference type="SAM" id="MobiDB-lite"/>
    </source>
</evidence>
<feature type="signal peptide" evidence="2">
    <location>
        <begin position="1"/>
        <end position="18"/>
    </location>
</feature>
<dbReference type="Proteomes" id="UP001218188">
    <property type="component" value="Unassembled WGS sequence"/>
</dbReference>
<dbReference type="EMBL" id="JARJCM010000040">
    <property type="protein sequence ID" value="KAJ7037010.1"/>
    <property type="molecule type" value="Genomic_DNA"/>
</dbReference>
<keyword evidence="4" id="KW-1185">Reference proteome</keyword>
<organism evidence="3 4">
    <name type="scientific">Mycena alexandri</name>
    <dbReference type="NCBI Taxonomy" id="1745969"/>
    <lineage>
        <taxon>Eukaryota</taxon>
        <taxon>Fungi</taxon>
        <taxon>Dikarya</taxon>
        <taxon>Basidiomycota</taxon>
        <taxon>Agaricomycotina</taxon>
        <taxon>Agaricomycetes</taxon>
        <taxon>Agaricomycetidae</taxon>
        <taxon>Agaricales</taxon>
        <taxon>Marasmiineae</taxon>
        <taxon>Mycenaceae</taxon>
        <taxon>Mycena</taxon>
    </lineage>
</organism>
<feature type="region of interest" description="Disordered" evidence="1">
    <location>
        <begin position="1257"/>
        <end position="1285"/>
    </location>
</feature>
<accession>A0AAD6X678</accession>
<feature type="chain" id="PRO_5042282483" evidence="2">
    <location>
        <begin position="19"/>
        <end position="1318"/>
    </location>
</feature>
<name>A0AAD6X678_9AGAR</name>
<evidence type="ECO:0000313" key="4">
    <source>
        <dbReference type="Proteomes" id="UP001218188"/>
    </source>
</evidence>
<evidence type="ECO:0000313" key="3">
    <source>
        <dbReference type="EMBL" id="KAJ7037010.1"/>
    </source>
</evidence>
<dbReference type="PANTHER" id="PTHR46579">
    <property type="entry name" value="F5/8 TYPE C DOMAIN-CONTAINING PROTEIN-RELATED"/>
    <property type="match status" value="1"/>
</dbReference>
<proteinExistence type="predicted"/>
<evidence type="ECO:0000256" key="2">
    <source>
        <dbReference type="SAM" id="SignalP"/>
    </source>
</evidence>
<feature type="region of interest" description="Disordered" evidence="1">
    <location>
        <begin position="432"/>
        <end position="453"/>
    </location>
</feature>
<protein>
    <submittedName>
        <fullName evidence="3">Uncharacterized protein</fullName>
    </submittedName>
</protein>
<reference evidence="3" key="1">
    <citation type="submission" date="2023-03" db="EMBL/GenBank/DDBJ databases">
        <title>Massive genome expansion in bonnet fungi (Mycena s.s.) driven by repeated elements and novel gene families across ecological guilds.</title>
        <authorList>
            <consortium name="Lawrence Berkeley National Laboratory"/>
            <person name="Harder C.B."/>
            <person name="Miyauchi S."/>
            <person name="Viragh M."/>
            <person name="Kuo A."/>
            <person name="Thoen E."/>
            <person name="Andreopoulos B."/>
            <person name="Lu D."/>
            <person name="Skrede I."/>
            <person name="Drula E."/>
            <person name="Henrissat B."/>
            <person name="Morin E."/>
            <person name="Kohler A."/>
            <person name="Barry K."/>
            <person name="LaButti K."/>
            <person name="Morin E."/>
            <person name="Salamov A."/>
            <person name="Lipzen A."/>
            <person name="Mereny Z."/>
            <person name="Hegedus B."/>
            <person name="Baldrian P."/>
            <person name="Stursova M."/>
            <person name="Weitz H."/>
            <person name="Taylor A."/>
            <person name="Grigoriev I.V."/>
            <person name="Nagy L.G."/>
            <person name="Martin F."/>
            <person name="Kauserud H."/>
        </authorList>
    </citation>
    <scope>NUCLEOTIDE SEQUENCE</scope>
    <source>
        <strain evidence="3">CBHHK200</strain>
    </source>
</reference>
<comment type="caution">
    <text evidence="3">The sequence shown here is derived from an EMBL/GenBank/DDBJ whole genome shotgun (WGS) entry which is preliminary data.</text>
</comment>